<evidence type="ECO:0000259" key="5">
    <source>
        <dbReference type="Pfam" id="PF00589"/>
    </source>
</evidence>
<dbReference type="GO" id="GO:0008907">
    <property type="term" value="F:integrase activity"/>
    <property type="evidence" value="ECO:0007669"/>
    <property type="project" value="InterPro"/>
</dbReference>
<evidence type="ECO:0000256" key="2">
    <source>
        <dbReference type="ARBA" id="ARBA00022908"/>
    </source>
</evidence>
<dbReference type="InterPro" id="IPR013762">
    <property type="entry name" value="Integrase-like_cat_sf"/>
</dbReference>
<keyword evidence="4" id="KW-0233">DNA recombination</keyword>
<dbReference type="GO" id="GO:0003677">
    <property type="term" value="F:DNA binding"/>
    <property type="evidence" value="ECO:0007669"/>
    <property type="project" value="UniProtKB-KW"/>
</dbReference>
<dbReference type="Gene3D" id="1.10.443.10">
    <property type="entry name" value="Intergrase catalytic core"/>
    <property type="match status" value="1"/>
</dbReference>
<evidence type="ECO:0000313" key="8">
    <source>
        <dbReference type="Proteomes" id="UP000254704"/>
    </source>
</evidence>
<evidence type="ECO:0000256" key="4">
    <source>
        <dbReference type="ARBA" id="ARBA00023172"/>
    </source>
</evidence>
<dbReference type="AlphaFoldDB" id="A0A379EU69"/>
<dbReference type="InterPro" id="IPR015094">
    <property type="entry name" value="Integrase_lambda-typ_DNA-bd_N"/>
</dbReference>
<dbReference type="InterPro" id="IPR002104">
    <property type="entry name" value="Integrase_catalytic"/>
</dbReference>
<dbReference type="GO" id="GO:0006310">
    <property type="term" value="P:DNA recombination"/>
    <property type="evidence" value="ECO:0007669"/>
    <property type="project" value="UniProtKB-KW"/>
</dbReference>
<name>A0A379EU69_9PAST</name>
<dbReference type="Gene3D" id="1.10.150.130">
    <property type="match status" value="1"/>
</dbReference>
<dbReference type="RefSeq" id="WP_115322780.1">
    <property type="nucleotide sequence ID" value="NZ_UGTV01000015.1"/>
</dbReference>
<keyword evidence="2" id="KW-0229">DNA integration</keyword>
<keyword evidence="3" id="KW-0238">DNA-binding</keyword>
<organism evidence="7 8">
    <name type="scientific">Pasteurella canis</name>
    <dbReference type="NCBI Taxonomy" id="753"/>
    <lineage>
        <taxon>Bacteria</taxon>
        <taxon>Pseudomonadati</taxon>
        <taxon>Pseudomonadota</taxon>
        <taxon>Gammaproteobacteria</taxon>
        <taxon>Pasteurellales</taxon>
        <taxon>Pasteurellaceae</taxon>
        <taxon>Pasteurella</taxon>
    </lineage>
</organism>
<dbReference type="InterPro" id="IPR010998">
    <property type="entry name" value="Integrase_recombinase_N"/>
</dbReference>
<evidence type="ECO:0000256" key="1">
    <source>
        <dbReference type="ARBA" id="ARBA00008857"/>
    </source>
</evidence>
<accession>A0A379EU69</accession>
<protein>
    <submittedName>
        <fullName evidence="7">Site-specific recombinase XerD</fullName>
    </submittedName>
</protein>
<evidence type="ECO:0000259" key="6">
    <source>
        <dbReference type="Pfam" id="PF09003"/>
    </source>
</evidence>
<dbReference type="Proteomes" id="UP000254704">
    <property type="component" value="Unassembled WGS sequence"/>
</dbReference>
<evidence type="ECO:0000313" key="7">
    <source>
        <dbReference type="EMBL" id="SUC09937.1"/>
    </source>
</evidence>
<sequence>MGRPRKKENQGLPQNLICRSRKRVSGKVVDYYYYVLADGKEKSLGLDKNLAILEAAKLNCNRTISIETVSFIQMAQKYLAEVVPNKAQQTQYADKSAIKYLSLFFGDPPVELNKIQPKHIKMYLDWRKSVPAKANKEIGTFNHIWNIAREFGYTSLPSPTLGIKKFKMSARDVYVEDHIYKIFYDLANQDMKDLMDIAYLTGQRPVDIVGMTVHQIHDGILHINQKKTKKRLRFKMTGQLATIIERRIKNTSQVFLFQNKRKQKLSRQTLTNWFSDLRELALAQYPSLESEIKEVQFRDLRAKSATDIFLLQDTETAKIQLGHTDQKTTKRYIRKDKIILPLNC</sequence>
<dbReference type="EMBL" id="UGTV01000015">
    <property type="protein sequence ID" value="SUC09937.1"/>
    <property type="molecule type" value="Genomic_DNA"/>
</dbReference>
<dbReference type="Pfam" id="PF00589">
    <property type="entry name" value="Phage_integrase"/>
    <property type="match status" value="1"/>
</dbReference>
<dbReference type="InterPro" id="IPR011010">
    <property type="entry name" value="DNA_brk_join_enz"/>
</dbReference>
<feature type="domain" description="Integrase lambda-type N-terminal DNA-binding" evidence="6">
    <location>
        <begin position="1"/>
        <end position="60"/>
    </location>
</feature>
<dbReference type="SUPFAM" id="SSF56349">
    <property type="entry name" value="DNA breaking-rejoining enzymes"/>
    <property type="match status" value="1"/>
</dbReference>
<evidence type="ECO:0000256" key="3">
    <source>
        <dbReference type="ARBA" id="ARBA00023125"/>
    </source>
</evidence>
<comment type="similarity">
    <text evidence="1">Belongs to the 'phage' integrase family.</text>
</comment>
<feature type="domain" description="Tyr recombinase" evidence="5">
    <location>
        <begin position="192"/>
        <end position="337"/>
    </location>
</feature>
<proteinExistence type="inferred from homology"/>
<dbReference type="Gene3D" id="3.30.160.60">
    <property type="entry name" value="Classic Zinc Finger"/>
    <property type="match status" value="1"/>
</dbReference>
<reference evidence="7 8" key="1">
    <citation type="submission" date="2018-06" db="EMBL/GenBank/DDBJ databases">
        <authorList>
            <consortium name="Pathogen Informatics"/>
            <person name="Doyle S."/>
        </authorList>
    </citation>
    <scope>NUCLEOTIDE SEQUENCE [LARGE SCALE GENOMIC DNA]</scope>
    <source>
        <strain evidence="7 8">NCTC11621</strain>
    </source>
</reference>
<gene>
    <name evidence="7" type="ORF">NCTC11621_00965</name>
</gene>
<dbReference type="Pfam" id="PF09003">
    <property type="entry name" value="Arm-DNA-bind_1"/>
    <property type="match status" value="1"/>
</dbReference>